<name>K2JUM3_9GAMM</name>
<dbReference type="InterPro" id="IPR050707">
    <property type="entry name" value="HTH_MetabolicPath_Reg"/>
</dbReference>
<dbReference type="Gene3D" id="3.30.450.40">
    <property type="match status" value="1"/>
</dbReference>
<dbReference type="AlphaFoldDB" id="K2JUM3"/>
<dbReference type="SMART" id="SM00346">
    <property type="entry name" value="HTH_ICLR"/>
    <property type="match status" value="1"/>
</dbReference>
<dbReference type="eggNOG" id="COG1414">
    <property type="taxonomic scope" value="Bacteria"/>
</dbReference>
<evidence type="ECO:0000259" key="6">
    <source>
        <dbReference type="PROSITE" id="PS51077"/>
    </source>
</evidence>
<dbReference type="GO" id="GO:0003677">
    <property type="term" value="F:DNA binding"/>
    <property type="evidence" value="ECO:0007669"/>
    <property type="project" value="UniProtKB-KW"/>
</dbReference>
<dbReference type="Proteomes" id="UP000006755">
    <property type="component" value="Unassembled WGS sequence"/>
</dbReference>
<reference evidence="8 9" key="1">
    <citation type="journal article" date="2012" name="J. Bacteriol.">
        <title>Genome Sequence of Gallaecimonas xiamenensis Type Strain 3-C-1.</title>
        <authorList>
            <person name="Lai Q."/>
            <person name="Wang L."/>
            <person name="Wang W."/>
            <person name="Shao Z."/>
        </authorList>
    </citation>
    <scope>NUCLEOTIDE SEQUENCE [LARGE SCALE GENOMIC DNA]</scope>
    <source>
        <strain evidence="8 9">3-C-1</strain>
    </source>
</reference>
<feature type="domain" description="HTH iclR-type" evidence="6">
    <location>
        <begin position="6"/>
        <end position="66"/>
    </location>
</feature>
<dbReference type="GO" id="GO:0003700">
    <property type="term" value="F:DNA-binding transcription factor activity"/>
    <property type="evidence" value="ECO:0007669"/>
    <property type="project" value="TreeGrafter"/>
</dbReference>
<dbReference type="SUPFAM" id="SSF46785">
    <property type="entry name" value="Winged helix' DNA-binding domain"/>
    <property type="match status" value="1"/>
</dbReference>
<dbReference type="GO" id="GO:0045892">
    <property type="term" value="P:negative regulation of DNA-templated transcription"/>
    <property type="evidence" value="ECO:0007669"/>
    <property type="project" value="TreeGrafter"/>
</dbReference>
<evidence type="ECO:0000313" key="8">
    <source>
        <dbReference type="EMBL" id="EKE68940.1"/>
    </source>
</evidence>
<dbReference type="Pfam" id="PF01614">
    <property type="entry name" value="IclR_C"/>
    <property type="match status" value="1"/>
</dbReference>
<dbReference type="Pfam" id="PF09339">
    <property type="entry name" value="HTH_IclR"/>
    <property type="match status" value="1"/>
</dbReference>
<dbReference type="STRING" id="745411.B3C1_16184"/>
<dbReference type="PANTHER" id="PTHR30136">
    <property type="entry name" value="HELIX-TURN-HELIX TRANSCRIPTIONAL REGULATOR, ICLR FAMILY"/>
    <property type="match status" value="1"/>
</dbReference>
<sequence>MDKYQIPSVAKACQLLQLLAANSDGLSATHLEAELGLPRTTVFRLLKTLCAEALVEKRGKQFVSGPGMLNLGFQALQSDKLRQHAAVHVQRLAQQSGLSVHLAVPNTDSSLIIEVCNASLQPKIASRPGVSTLLHASATGKVFLAFRHFDELERLFAGRYLTAMTCRTITELEPLRKDLKRVIALGYALDDREYHDEVRCLAVPIRDRSGLVVASLGCTGPASDLKGERLDAMVSGLKDGASAIYRAVFQRGAKGGEAPGNTSFLVTYGMQAPNPIMMGN</sequence>
<gene>
    <name evidence="8" type="ORF">B3C1_16184</name>
</gene>
<evidence type="ECO:0000256" key="2">
    <source>
        <dbReference type="ARBA" id="ARBA00023125"/>
    </source>
</evidence>
<dbReference type="InterPro" id="IPR029016">
    <property type="entry name" value="GAF-like_dom_sf"/>
</dbReference>
<accession>K2JUM3</accession>
<dbReference type="Gene3D" id="1.10.10.10">
    <property type="entry name" value="Winged helix-like DNA-binding domain superfamily/Winged helix DNA-binding domain"/>
    <property type="match status" value="1"/>
</dbReference>
<comment type="caution">
    <text evidence="8">The sequence shown here is derived from an EMBL/GenBank/DDBJ whole genome shotgun (WGS) entry which is preliminary data.</text>
</comment>
<proteinExistence type="predicted"/>
<feature type="domain" description="IclR-ED" evidence="7">
    <location>
        <begin position="67"/>
        <end position="250"/>
    </location>
</feature>
<dbReference type="PATRIC" id="fig|745411.4.peg.3186"/>
<protein>
    <recommendedName>
        <fullName evidence="4">HTH-type transcriptional repressor AllR</fullName>
    </recommendedName>
    <alternativeName>
        <fullName evidence="5">Negative regulator of allantoin and glyoxylate utilization operons</fullName>
    </alternativeName>
</protein>
<evidence type="ECO:0000256" key="3">
    <source>
        <dbReference type="ARBA" id="ARBA00023163"/>
    </source>
</evidence>
<dbReference type="InterPro" id="IPR014757">
    <property type="entry name" value="Tscrpt_reg_IclR_C"/>
</dbReference>
<dbReference type="InterPro" id="IPR036388">
    <property type="entry name" value="WH-like_DNA-bd_sf"/>
</dbReference>
<dbReference type="SUPFAM" id="SSF55781">
    <property type="entry name" value="GAF domain-like"/>
    <property type="match status" value="1"/>
</dbReference>
<keyword evidence="9" id="KW-1185">Reference proteome</keyword>
<keyword evidence="1" id="KW-0805">Transcription regulation</keyword>
<keyword evidence="3" id="KW-0804">Transcription</keyword>
<dbReference type="InterPro" id="IPR005471">
    <property type="entry name" value="Tscrpt_reg_IclR_N"/>
</dbReference>
<dbReference type="InterPro" id="IPR036390">
    <property type="entry name" value="WH_DNA-bd_sf"/>
</dbReference>
<evidence type="ECO:0000256" key="1">
    <source>
        <dbReference type="ARBA" id="ARBA00023015"/>
    </source>
</evidence>
<dbReference type="PANTHER" id="PTHR30136:SF24">
    <property type="entry name" value="HTH-TYPE TRANSCRIPTIONAL REPRESSOR ALLR"/>
    <property type="match status" value="1"/>
</dbReference>
<dbReference type="PROSITE" id="PS51078">
    <property type="entry name" value="ICLR_ED"/>
    <property type="match status" value="1"/>
</dbReference>
<dbReference type="EMBL" id="AMRI01000027">
    <property type="protein sequence ID" value="EKE68940.1"/>
    <property type="molecule type" value="Genomic_DNA"/>
</dbReference>
<evidence type="ECO:0000256" key="4">
    <source>
        <dbReference type="ARBA" id="ARBA00040379"/>
    </source>
</evidence>
<organism evidence="8 9">
    <name type="scientific">Gallaecimonas xiamenensis 3-C-1</name>
    <dbReference type="NCBI Taxonomy" id="745411"/>
    <lineage>
        <taxon>Bacteria</taxon>
        <taxon>Pseudomonadati</taxon>
        <taxon>Pseudomonadota</taxon>
        <taxon>Gammaproteobacteria</taxon>
        <taxon>Enterobacterales</taxon>
        <taxon>Gallaecimonadaceae</taxon>
        <taxon>Gallaecimonas</taxon>
    </lineage>
</organism>
<evidence type="ECO:0000313" key="9">
    <source>
        <dbReference type="Proteomes" id="UP000006755"/>
    </source>
</evidence>
<dbReference type="OrthoDB" id="9807558at2"/>
<keyword evidence="2" id="KW-0238">DNA-binding</keyword>
<dbReference type="RefSeq" id="WP_008486150.1">
    <property type="nucleotide sequence ID" value="NZ_AMRI01000027.1"/>
</dbReference>
<dbReference type="PROSITE" id="PS51077">
    <property type="entry name" value="HTH_ICLR"/>
    <property type="match status" value="1"/>
</dbReference>
<evidence type="ECO:0000256" key="5">
    <source>
        <dbReference type="ARBA" id="ARBA00042627"/>
    </source>
</evidence>
<evidence type="ECO:0000259" key="7">
    <source>
        <dbReference type="PROSITE" id="PS51078"/>
    </source>
</evidence>